<dbReference type="STRING" id="485915.Dret_2262"/>
<reference evidence="6" key="1">
    <citation type="submission" date="2009-09" db="EMBL/GenBank/DDBJ databases">
        <title>The complete chromosome of Desulfohalobium retbaense DSM 5692.</title>
        <authorList>
            <consortium name="US DOE Joint Genome Institute (JGI-PGF)"/>
            <person name="Lucas S."/>
            <person name="Copeland A."/>
            <person name="Lapidus A."/>
            <person name="Glavina del Rio T."/>
            <person name="Dalin E."/>
            <person name="Tice H."/>
            <person name="Bruce D."/>
            <person name="Goodwin L."/>
            <person name="Pitluck S."/>
            <person name="Kyrpides N."/>
            <person name="Mavromatis K."/>
            <person name="Ivanova N."/>
            <person name="Mikhailova N."/>
            <person name="Munk A.C."/>
            <person name="Brettin T."/>
            <person name="Detter J.C."/>
            <person name="Han C."/>
            <person name="Tapia R."/>
            <person name="Larimer F."/>
            <person name="Land M."/>
            <person name="Hauser L."/>
            <person name="Markowitz V."/>
            <person name="Cheng J.-F."/>
            <person name="Hugenholtz P."/>
            <person name="Woyke T."/>
            <person name="Wu D."/>
            <person name="Spring S."/>
            <person name="Klenk H.-P."/>
            <person name="Eisen J.A."/>
        </authorList>
    </citation>
    <scope>NUCLEOTIDE SEQUENCE [LARGE SCALE GENOMIC DNA]</scope>
    <source>
        <strain evidence="6">DSM 5692</strain>
    </source>
</reference>
<keyword evidence="6" id="KW-1185">Reference proteome</keyword>
<accession>C8X549</accession>
<dbReference type="InterPro" id="IPR051011">
    <property type="entry name" value="Metal_resp_trans_reg"/>
</dbReference>
<dbReference type="Pfam" id="PF01022">
    <property type="entry name" value="HTH_5"/>
    <property type="match status" value="1"/>
</dbReference>
<keyword evidence="3" id="KW-0804">Transcription</keyword>
<dbReference type="PROSITE" id="PS00846">
    <property type="entry name" value="HTH_ARSR_1"/>
    <property type="match status" value="1"/>
</dbReference>
<feature type="domain" description="HTH arsR-type" evidence="4">
    <location>
        <begin position="27"/>
        <end position="119"/>
    </location>
</feature>
<protein>
    <submittedName>
        <fullName evidence="5">Transcriptional regulator, ArsR family</fullName>
    </submittedName>
</protein>
<sequence length="119" mass="13337">MSKDKQTECEVFQEHPETIKTVAAAMVGAAELGEVAELFKVLGDATRVKILYSLSQAELCVCDLSRVLGMSVSAVSHQLRVLRAARLVAYRKEGKMAFYRLNDDHVRTLFQQALDHVRE</sequence>
<keyword evidence="2" id="KW-0238">DNA-binding</keyword>
<dbReference type="eggNOG" id="COG0640">
    <property type="taxonomic scope" value="Bacteria"/>
</dbReference>
<dbReference type="InterPro" id="IPR001845">
    <property type="entry name" value="HTH_ArsR_DNA-bd_dom"/>
</dbReference>
<dbReference type="InterPro" id="IPR036388">
    <property type="entry name" value="WH-like_DNA-bd_sf"/>
</dbReference>
<dbReference type="PROSITE" id="PS50987">
    <property type="entry name" value="HTH_ARSR_2"/>
    <property type="match status" value="1"/>
</dbReference>
<dbReference type="InterPro" id="IPR011991">
    <property type="entry name" value="ArsR-like_HTH"/>
</dbReference>
<dbReference type="RefSeq" id="WP_015752687.1">
    <property type="nucleotide sequence ID" value="NC_013223.1"/>
</dbReference>
<dbReference type="PANTHER" id="PTHR43132:SF6">
    <property type="entry name" value="HTH-TYPE TRANSCRIPTIONAL REPRESSOR CZRA"/>
    <property type="match status" value="1"/>
</dbReference>
<dbReference type="Gene3D" id="1.10.10.10">
    <property type="entry name" value="Winged helix-like DNA-binding domain superfamily/Winged helix DNA-binding domain"/>
    <property type="match status" value="1"/>
</dbReference>
<organism evidence="5 6">
    <name type="scientific">Desulfohalobium retbaense (strain ATCC 49708 / DSM 5692 / JCM 16813 / HR100)</name>
    <dbReference type="NCBI Taxonomy" id="485915"/>
    <lineage>
        <taxon>Bacteria</taxon>
        <taxon>Pseudomonadati</taxon>
        <taxon>Thermodesulfobacteriota</taxon>
        <taxon>Desulfovibrionia</taxon>
        <taxon>Desulfovibrionales</taxon>
        <taxon>Desulfohalobiaceae</taxon>
        <taxon>Desulfohalobium</taxon>
    </lineage>
</organism>
<evidence type="ECO:0000259" key="4">
    <source>
        <dbReference type="PROSITE" id="PS50987"/>
    </source>
</evidence>
<dbReference type="CDD" id="cd00090">
    <property type="entry name" value="HTH_ARSR"/>
    <property type="match status" value="1"/>
</dbReference>
<dbReference type="Proteomes" id="UP000001052">
    <property type="component" value="Chromosome"/>
</dbReference>
<dbReference type="SUPFAM" id="SSF46785">
    <property type="entry name" value="Winged helix' DNA-binding domain"/>
    <property type="match status" value="1"/>
</dbReference>
<evidence type="ECO:0000256" key="3">
    <source>
        <dbReference type="ARBA" id="ARBA00023163"/>
    </source>
</evidence>
<dbReference type="OrthoDB" id="9810923at2"/>
<dbReference type="HOGENOM" id="CLU_097806_7_3_7"/>
<proteinExistence type="predicted"/>
<dbReference type="SMART" id="SM00418">
    <property type="entry name" value="HTH_ARSR"/>
    <property type="match status" value="1"/>
</dbReference>
<gene>
    <name evidence="5" type="ordered locus">Dret_2262</name>
</gene>
<dbReference type="GO" id="GO:0003700">
    <property type="term" value="F:DNA-binding transcription factor activity"/>
    <property type="evidence" value="ECO:0007669"/>
    <property type="project" value="InterPro"/>
</dbReference>
<dbReference type="EMBL" id="CP001734">
    <property type="protein sequence ID" value="ACV69546.1"/>
    <property type="molecule type" value="Genomic_DNA"/>
</dbReference>
<dbReference type="InterPro" id="IPR018334">
    <property type="entry name" value="ArsR_HTH"/>
</dbReference>
<evidence type="ECO:0000256" key="2">
    <source>
        <dbReference type="ARBA" id="ARBA00023125"/>
    </source>
</evidence>
<evidence type="ECO:0000313" key="6">
    <source>
        <dbReference type="Proteomes" id="UP000001052"/>
    </source>
</evidence>
<dbReference type="AlphaFoldDB" id="C8X549"/>
<dbReference type="InterPro" id="IPR036390">
    <property type="entry name" value="WH_DNA-bd_sf"/>
</dbReference>
<dbReference type="PANTHER" id="PTHR43132">
    <property type="entry name" value="ARSENICAL RESISTANCE OPERON REPRESSOR ARSR-RELATED"/>
    <property type="match status" value="1"/>
</dbReference>
<evidence type="ECO:0000256" key="1">
    <source>
        <dbReference type="ARBA" id="ARBA00023015"/>
    </source>
</evidence>
<evidence type="ECO:0000313" key="5">
    <source>
        <dbReference type="EMBL" id="ACV69546.1"/>
    </source>
</evidence>
<dbReference type="KEGG" id="drt:Dret_2262"/>
<reference evidence="5 6" key="2">
    <citation type="journal article" date="2010" name="Stand. Genomic Sci.">
        <title>Complete genome sequence of Desulfohalobium retbaense type strain (HR(100)).</title>
        <authorList>
            <person name="Spring S."/>
            <person name="Nolan M."/>
            <person name="Lapidus A."/>
            <person name="Glavina Del Rio T."/>
            <person name="Copeland A."/>
            <person name="Tice H."/>
            <person name="Cheng J.F."/>
            <person name="Lucas S."/>
            <person name="Land M."/>
            <person name="Chen F."/>
            <person name="Bruce D."/>
            <person name="Goodwin L."/>
            <person name="Pitluck S."/>
            <person name="Ivanova N."/>
            <person name="Mavromatis K."/>
            <person name="Mikhailova N."/>
            <person name="Pati A."/>
            <person name="Chen A."/>
            <person name="Palaniappan K."/>
            <person name="Hauser L."/>
            <person name="Chang Y.J."/>
            <person name="Jeffries C.D."/>
            <person name="Munk C."/>
            <person name="Kiss H."/>
            <person name="Chain P."/>
            <person name="Han C."/>
            <person name="Brettin T."/>
            <person name="Detter J.C."/>
            <person name="Schuler E."/>
            <person name="Goker M."/>
            <person name="Rohde M."/>
            <person name="Bristow J."/>
            <person name="Eisen J.A."/>
            <person name="Markowitz V."/>
            <person name="Hugenholtz P."/>
            <person name="Kyrpides N.C."/>
            <person name="Klenk H.P."/>
        </authorList>
    </citation>
    <scope>NUCLEOTIDE SEQUENCE [LARGE SCALE GENOMIC DNA]</scope>
    <source>
        <strain evidence="5 6">DSM 5692</strain>
    </source>
</reference>
<dbReference type="PRINTS" id="PR00778">
    <property type="entry name" value="HTHARSR"/>
</dbReference>
<dbReference type="GO" id="GO:0003677">
    <property type="term" value="F:DNA binding"/>
    <property type="evidence" value="ECO:0007669"/>
    <property type="project" value="UniProtKB-KW"/>
</dbReference>
<dbReference type="NCBIfam" id="NF033788">
    <property type="entry name" value="HTH_metalloreg"/>
    <property type="match status" value="1"/>
</dbReference>
<name>C8X549_DESRD</name>
<keyword evidence="1" id="KW-0805">Transcription regulation</keyword>